<gene>
    <name evidence="2" type="ORF">CORC01_02418</name>
</gene>
<dbReference type="GO" id="GO:0005763">
    <property type="term" value="C:mitochondrial small ribosomal subunit"/>
    <property type="evidence" value="ECO:0007669"/>
    <property type="project" value="TreeGrafter"/>
</dbReference>
<dbReference type="Pfam" id="PF11709">
    <property type="entry name" value="Mit_ribos_Mrp51"/>
    <property type="match status" value="1"/>
</dbReference>
<sequence length="458" mass="50175">MSARMSPGGALLRSSRMFSVPNPLPQPGGQAAAIARYASPTATAPYPTYQSITTTESSRVLGDWGFKRSLPLRSTTKSSTPVVRIKDIDCFENVTDYTSAADHTLSLQKFHELNLPVSLPGSNRSRLGGVHIGAKSVFEEDGDFTTIEPGRENEDKRWKFKGPWLAGLTEGEFNEYLRRAVRNKRRLFRGFLRERIASDETTKQHQKSLEAGEAQPKRILAGEVTKEQLTEYIRKLRNDRITLYSLVSEFLDLAPLNPPSSLTEFNKTTEKTKRPSMYAEHGPPASHPSGGISYLRTSNFAENHPVYGPQAHQTPVLARIVSPRSGTNNAKLGVGGFITDVPQGDTAFNHRAFVGRHNKVAGVVTFDPDIKGGAKAYVSPTSARIDSAGGVQITVGEANEEAQLILKELVGKAKIYNDKTEPEAPAPSRRTFIRNVQVNNQKPGINAVGSSRSYGLDS</sequence>
<reference evidence="2 3" key="1">
    <citation type="submission" date="2016-09" db="EMBL/GenBank/DDBJ databases">
        <authorList>
            <person name="Capua I."/>
            <person name="De Benedictis P."/>
            <person name="Joannis T."/>
            <person name="Lombin L.H."/>
            <person name="Cattoli G."/>
        </authorList>
    </citation>
    <scope>NUCLEOTIDE SEQUENCE [LARGE SCALE GENOMIC DNA]</scope>
    <source>
        <strain evidence="2 3">IMI 309357</strain>
    </source>
</reference>
<feature type="region of interest" description="Disordered" evidence="1">
    <location>
        <begin position="261"/>
        <end position="295"/>
    </location>
</feature>
<dbReference type="STRING" id="1209926.A0A1G4BLG0"/>
<dbReference type="GO" id="GO:0003735">
    <property type="term" value="F:structural constituent of ribosome"/>
    <property type="evidence" value="ECO:0007669"/>
    <property type="project" value="TreeGrafter"/>
</dbReference>
<dbReference type="GO" id="GO:0070124">
    <property type="term" value="P:mitochondrial translational initiation"/>
    <property type="evidence" value="ECO:0007669"/>
    <property type="project" value="TreeGrafter"/>
</dbReference>
<evidence type="ECO:0000313" key="2">
    <source>
        <dbReference type="EMBL" id="OHF02138.1"/>
    </source>
</evidence>
<dbReference type="EMBL" id="MJBS01000014">
    <property type="protein sequence ID" value="OHF02138.1"/>
    <property type="molecule type" value="Genomic_DNA"/>
</dbReference>
<name>A0A1G4BLG0_9PEZI</name>
<dbReference type="Proteomes" id="UP000176998">
    <property type="component" value="Unassembled WGS sequence"/>
</dbReference>
<evidence type="ECO:0000313" key="3">
    <source>
        <dbReference type="Proteomes" id="UP000176998"/>
    </source>
</evidence>
<dbReference type="InterPro" id="IPR016712">
    <property type="entry name" value="Rbsml_bS1m-like"/>
</dbReference>
<dbReference type="GeneID" id="34555578"/>
<dbReference type="PANTHER" id="PTHR28058">
    <property type="entry name" value="37S RIBOSOMAL PROTEIN MRP51, MITOCHONDRIAL"/>
    <property type="match status" value="1"/>
</dbReference>
<comment type="caution">
    <text evidence="2">The sequence shown here is derived from an EMBL/GenBank/DDBJ whole genome shotgun (WGS) entry which is preliminary data.</text>
</comment>
<dbReference type="PANTHER" id="PTHR28058:SF1">
    <property type="entry name" value="SMALL RIBOSOMAL SUBUNIT PROTEIN BS1M"/>
    <property type="match status" value="1"/>
</dbReference>
<keyword evidence="3" id="KW-1185">Reference proteome</keyword>
<protein>
    <submittedName>
        <fullName evidence="2">Uncharacterized protein</fullName>
    </submittedName>
</protein>
<evidence type="ECO:0000256" key="1">
    <source>
        <dbReference type="SAM" id="MobiDB-lite"/>
    </source>
</evidence>
<dbReference type="RefSeq" id="XP_022479280.1">
    <property type="nucleotide sequence ID" value="XM_022614068.1"/>
</dbReference>
<dbReference type="OrthoDB" id="3913595at2759"/>
<accession>A0A1G4BLG0</accession>
<dbReference type="AlphaFoldDB" id="A0A1G4BLG0"/>
<organism evidence="2 3">
    <name type="scientific">Colletotrichum orchidophilum</name>
    <dbReference type="NCBI Taxonomy" id="1209926"/>
    <lineage>
        <taxon>Eukaryota</taxon>
        <taxon>Fungi</taxon>
        <taxon>Dikarya</taxon>
        <taxon>Ascomycota</taxon>
        <taxon>Pezizomycotina</taxon>
        <taxon>Sordariomycetes</taxon>
        <taxon>Hypocreomycetidae</taxon>
        <taxon>Glomerellales</taxon>
        <taxon>Glomerellaceae</taxon>
        <taxon>Colletotrichum</taxon>
    </lineage>
</organism>
<proteinExistence type="predicted"/>